<protein>
    <submittedName>
        <fullName evidence="1">Uncharacterized protein</fullName>
    </submittedName>
</protein>
<proteinExistence type="predicted"/>
<name>A0A1Y3B8T0_EURMA</name>
<keyword evidence="2" id="KW-1185">Reference proteome</keyword>
<dbReference type="Proteomes" id="UP000194236">
    <property type="component" value="Unassembled WGS sequence"/>
</dbReference>
<comment type="caution">
    <text evidence="1">The sequence shown here is derived from an EMBL/GenBank/DDBJ whole genome shotgun (WGS) entry which is preliminary data.</text>
</comment>
<sequence length="55" mass="6784">MFRNILKILDRSFICHIVQYINIDSRRKHKRILIGRQHHRCSIIMMMFVIQIPLH</sequence>
<evidence type="ECO:0000313" key="2">
    <source>
        <dbReference type="Proteomes" id="UP000194236"/>
    </source>
</evidence>
<organism evidence="1 2">
    <name type="scientific">Euroglyphus maynei</name>
    <name type="common">Mayne's house dust mite</name>
    <dbReference type="NCBI Taxonomy" id="6958"/>
    <lineage>
        <taxon>Eukaryota</taxon>
        <taxon>Metazoa</taxon>
        <taxon>Ecdysozoa</taxon>
        <taxon>Arthropoda</taxon>
        <taxon>Chelicerata</taxon>
        <taxon>Arachnida</taxon>
        <taxon>Acari</taxon>
        <taxon>Acariformes</taxon>
        <taxon>Sarcoptiformes</taxon>
        <taxon>Astigmata</taxon>
        <taxon>Psoroptidia</taxon>
        <taxon>Analgoidea</taxon>
        <taxon>Pyroglyphidae</taxon>
        <taxon>Pyroglyphinae</taxon>
        <taxon>Euroglyphus</taxon>
    </lineage>
</organism>
<evidence type="ECO:0000313" key="1">
    <source>
        <dbReference type="EMBL" id="OTF77270.1"/>
    </source>
</evidence>
<dbReference type="AlphaFoldDB" id="A0A1Y3B8T0"/>
<gene>
    <name evidence="1" type="ORF">BLA29_013141</name>
</gene>
<accession>A0A1Y3B8T0</accession>
<dbReference type="EMBL" id="MUJZ01033542">
    <property type="protein sequence ID" value="OTF77270.1"/>
    <property type="molecule type" value="Genomic_DNA"/>
</dbReference>
<reference evidence="1 2" key="1">
    <citation type="submission" date="2017-03" db="EMBL/GenBank/DDBJ databases">
        <title>Genome Survey of Euroglyphus maynei.</title>
        <authorList>
            <person name="Arlian L.G."/>
            <person name="Morgan M.S."/>
            <person name="Rider S.D."/>
        </authorList>
    </citation>
    <scope>NUCLEOTIDE SEQUENCE [LARGE SCALE GENOMIC DNA]</scope>
    <source>
        <strain evidence="1">Arlian Lab</strain>
        <tissue evidence="1">Whole body</tissue>
    </source>
</reference>